<sequence>MAAIFNKVKLSLENIEIIAQITLNMAKLIVHIAFIIYCQAANQNQARNAAPPARAEAAGPVAAAVGA</sequence>
<feature type="non-terminal residue" evidence="2">
    <location>
        <position position="67"/>
    </location>
</feature>
<dbReference type="InParanoid" id="A0A1S0UDE6"/>
<keyword evidence="1" id="KW-0812">Transmembrane</keyword>
<evidence type="ECO:0000256" key="1">
    <source>
        <dbReference type="SAM" id="Phobius"/>
    </source>
</evidence>
<evidence type="ECO:0000313" key="2">
    <source>
        <dbReference type="EMBL" id="EJD73388.1"/>
    </source>
</evidence>
<gene>
    <name evidence="2" type="ORF">LOAG_19189</name>
</gene>
<dbReference type="RefSeq" id="XP_020304350.1">
    <property type="nucleotide sequence ID" value="XM_020451842.1"/>
</dbReference>
<dbReference type="KEGG" id="loa:LOAG_19189"/>
<accession>A0A1S0UDE6</accession>
<keyword evidence="1" id="KW-0472">Membrane</keyword>
<proteinExistence type="predicted"/>
<reference evidence="2" key="1">
    <citation type="submission" date="2012-04" db="EMBL/GenBank/DDBJ databases">
        <title>The Genome Sequence of Loa loa.</title>
        <authorList>
            <consortium name="The Broad Institute Genome Sequencing Platform"/>
            <consortium name="Broad Institute Genome Sequencing Center for Infectious Disease"/>
            <person name="Nutman T.B."/>
            <person name="Fink D.L."/>
            <person name="Russ C."/>
            <person name="Young S."/>
            <person name="Zeng Q."/>
            <person name="Gargeya S."/>
            <person name="Alvarado L."/>
            <person name="Berlin A."/>
            <person name="Chapman S.B."/>
            <person name="Chen Z."/>
            <person name="Freedman E."/>
            <person name="Gellesch M."/>
            <person name="Goldberg J."/>
            <person name="Griggs A."/>
            <person name="Gujja S."/>
            <person name="Heilman E.R."/>
            <person name="Heiman D."/>
            <person name="Howarth C."/>
            <person name="Mehta T."/>
            <person name="Neiman D."/>
            <person name="Pearson M."/>
            <person name="Roberts A."/>
            <person name="Saif S."/>
            <person name="Shea T."/>
            <person name="Shenoy N."/>
            <person name="Sisk P."/>
            <person name="Stolte C."/>
            <person name="Sykes S."/>
            <person name="White J."/>
            <person name="Yandava C."/>
            <person name="Haas B."/>
            <person name="Henn M.R."/>
            <person name="Nusbaum C."/>
            <person name="Birren B."/>
        </authorList>
    </citation>
    <scope>NUCLEOTIDE SEQUENCE [LARGE SCALE GENOMIC DNA]</scope>
</reference>
<protein>
    <submittedName>
        <fullName evidence="2">Uncharacterized protein</fullName>
    </submittedName>
</protein>
<dbReference type="GeneID" id="31252283"/>
<organism evidence="2">
    <name type="scientific">Loa loa</name>
    <name type="common">Eye worm</name>
    <name type="synonym">Filaria loa</name>
    <dbReference type="NCBI Taxonomy" id="7209"/>
    <lineage>
        <taxon>Eukaryota</taxon>
        <taxon>Metazoa</taxon>
        <taxon>Ecdysozoa</taxon>
        <taxon>Nematoda</taxon>
        <taxon>Chromadorea</taxon>
        <taxon>Rhabditida</taxon>
        <taxon>Spirurina</taxon>
        <taxon>Spiruromorpha</taxon>
        <taxon>Filarioidea</taxon>
        <taxon>Onchocercidae</taxon>
        <taxon>Loa</taxon>
    </lineage>
</organism>
<name>A0A1S0UDE6_LOALO</name>
<keyword evidence="1" id="KW-1133">Transmembrane helix</keyword>
<dbReference type="CTD" id="31252283"/>
<dbReference type="EMBL" id="JH714829">
    <property type="protein sequence ID" value="EJD73388.1"/>
    <property type="molecule type" value="Genomic_DNA"/>
</dbReference>
<feature type="transmembrane region" description="Helical" evidence="1">
    <location>
        <begin position="17"/>
        <end position="38"/>
    </location>
</feature>
<dbReference type="AlphaFoldDB" id="A0A1S0UDE6"/>